<evidence type="ECO:0000313" key="2">
    <source>
        <dbReference type="Proteomes" id="UP000663760"/>
    </source>
</evidence>
<protein>
    <submittedName>
        <fullName evidence="1">Uncharacterized protein</fullName>
    </submittedName>
</protein>
<name>A0A7I8LAV0_SPIIN</name>
<evidence type="ECO:0000313" key="1">
    <source>
        <dbReference type="EMBL" id="CAA7406408.1"/>
    </source>
</evidence>
<organism evidence="1 2">
    <name type="scientific">Spirodela intermedia</name>
    <name type="common">Intermediate duckweed</name>
    <dbReference type="NCBI Taxonomy" id="51605"/>
    <lineage>
        <taxon>Eukaryota</taxon>
        <taxon>Viridiplantae</taxon>
        <taxon>Streptophyta</taxon>
        <taxon>Embryophyta</taxon>
        <taxon>Tracheophyta</taxon>
        <taxon>Spermatophyta</taxon>
        <taxon>Magnoliopsida</taxon>
        <taxon>Liliopsida</taxon>
        <taxon>Araceae</taxon>
        <taxon>Lemnoideae</taxon>
        <taxon>Spirodela</taxon>
    </lineage>
</organism>
<sequence length="87" mass="10024">MKFTEINFNIKLLIIMLEGQKINSKGLIDINFLNESRKASIVGLKREIILFTRENRFEDLHNVTNICLVGIHDLYSEPQETSRGDAC</sequence>
<dbReference type="AlphaFoldDB" id="A0A7I8LAV0"/>
<reference evidence="1" key="1">
    <citation type="submission" date="2020-02" db="EMBL/GenBank/DDBJ databases">
        <authorList>
            <person name="Scholz U."/>
            <person name="Mascher M."/>
            <person name="Fiebig A."/>
        </authorList>
    </citation>
    <scope>NUCLEOTIDE SEQUENCE</scope>
</reference>
<accession>A0A7I8LAV0</accession>
<gene>
    <name evidence="1" type="ORF">SI8410_12017086</name>
</gene>
<dbReference type="Proteomes" id="UP000663760">
    <property type="component" value="Chromosome 12"/>
</dbReference>
<keyword evidence="2" id="KW-1185">Reference proteome</keyword>
<dbReference type="EMBL" id="LR746275">
    <property type="protein sequence ID" value="CAA7406408.1"/>
    <property type="molecule type" value="Genomic_DNA"/>
</dbReference>
<proteinExistence type="predicted"/>